<sequence length="563" mass="63075">MNLRSSRSHVIFTLTIECSEPGVDGKDHVRVGKLNLVDLALPPPTSAALIPPYQGSERQVKTKASGQRLKEASKINLSLSTLGNVISALVDGRSSHVPYRNSKLTRLLQDSLGGNAKTLMCANIGPADYNLDETLSTLRFASRAKNIRNQARINEDPKDAVLRQLQNEIQELRKKLAEGGEEGDNSSGGDEEDGEADPEDLQTKRRKHKRLKVCKAVLANLCCCGQTARMSAEQLAAARAQVEADRLALLQEKGMAEEERNRLVSELRNREAELAEAQAEHQALEEKLRALEQRIIVGGENLVAKAERQAKLLEESAAELEATRQAEAELARRLRETEAERLGLEERYSSLREEVQGKSKKIRRVVHLVSSARAELVELQAEHHRELEQLLEGLRQLGRDLQMASKLIEAVVPSEYQVKTSRILSYPELVCCPQELIEQNIFWNEEIGDWQLKCVAYAGNNMHPEEPRGKERRKQVLTVLTLLCLTCYLHFCGWGKQILASINDTKFLSYDAHVPNIYGAPKVHKPNCPLRPIRAQLDLSHVYLAYSHEGAEQALRQRSKTGK</sequence>
<comment type="similarity">
    <text evidence="9">Belongs to the TRAFAC class myosin-kinesin ATPase superfamily. Kinesin family.</text>
</comment>
<evidence type="ECO:0000256" key="9">
    <source>
        <dbReference type="PROSITE-ProRule" id="PRU00283"/>
    </source>
</evidence>
<dbReference type="EMBL" id="CP092863">
    <property type="protein sequence ID" value="UYV62209.1"/>
    <property type="molecule type" value="Genomic_DNA"/>
</dbReference>
<evidence type="ECO:0000256" key="7">
    <source>
        <dbReference type="ARBA" id="ARBA00023175"/>
    </source>
</evidence>
<evidence type="ECO:0000313" key="14">
    <source>
        <dbReference type="Proteomes" id="UP001235939"/>
    </source>
</evidence>
<gene>
    <name evidence="13" type="ORF">LAZ67_1008232</name>
</gene>
<keyword evidence="8" id="KW-0206">Cytoskeleton</keyword>
<evidence type="ECO:0000256" key="5">
    <source>
        <dbReference type="ARBA" id="ARBA00022840"/>
    </source>
</evidence>
<comment type="subcellular location">
    <subcellularLocation>
        <location evidence="1">Cytoplasm</location>
        <location evidence="1">Cytoskeleton</location>
    </subcellularLocation>
</comment>
<keyword evidence="2" id="KW-0963">Cytoplasm</keyword>
<dbReference type="Pfam" id="PF00225">
    <property type="entry name" value="Kinesin"/>
    <property type="match status" value="1"/>
</dbReference>
<comment type="caution">
    <text evidence="9">Lacks conserved residue(s) required for the propagation of feature annotation.</text>
</comment>
<evidence type="ECO:0000256" key="6">
    <source>
        <dbReference type="ARBA" id="ARBA00023054"/>
    </source>
</evidence>
<evidence type="ECO:0000256" key="8">
    <source>
        <dbReference type="ARBA" id="ARBA00023212"/>
    </source>
</evidence>
<dbReference type="SMART" id="SM00129">
    <property type="entry name" value="KISc"/>
    <property type="match status" value="1"/>
</dbReference>
<evidence type="ECO:0000256" key="2">
    <source>
        <dbReference type="ARBA" id="ARBA00022490"/>
    </source>
</evidence>
<dbReference type="InterPro" id="IPR027640">
    <property type="entry name" value="Kinesin-like_fam"/>
</dbReference>
<name>A0ABY6K073_9ARAC</name>
<evidence type="ECO:0000256" key="1">
    <source>
        <dbReference type="ARBA" id="ARBA00004245"/>
    </source>
</evidence>
<dbReference type="PROSITE" id="PS50067">
    <property type="entry name" value="KINESIN_MOTOR_2"/>
    <property type="match status" value="1"/>
</dbReference>
<accession>A0ABY6K073</accession>
<dbReference type="InterPro" id="IPR036961">
    <property type="entry name" value="Kinesin_motor_dom_sf"/>
</dbReference>
<dbReference type="PRINTS" id="PR00380">
    <property type="entry name" value="KINESINHEAVY"/>
</dbReference>
<dbReference type="SUPFAM" id="SSF52540">
    <property type="entry name" value="P-loop containing nucleoside triphosphate hydrolases"/>
    <property type="match status" value="1"/>
</dbReference>
<evidence type="ECO:0000313" key="13">
    <source>
        <dbReference type="EMBL" id="UYV62209.1"/>
    </source>
</evidence>
<keyword evidence="14" id="KW-1185">Reference proteome</keyword>
<keyword evidence="7" id="KW-0505">Motor protein</keyword>
<keyword evidence="4" id="KW-0547">Nucleotide-binding</keyword>
<keyword evidence="5" id="KW-0067">ATP-binding</keyword>
<feature type="compositionally biased region" description="Acidic residues" evidence="11">
    <location>
        <begin position="179"/>
        <end position="200"/>
    </location>
</feature>
<feature type="domain" description="Kinesin motor" evidence="12">
    <location>
        <begin position="1"/>
        <end position="147"/>
    </location>
</feature>
<proteinExistence type="inferred from homology"/>
<keyword evidence="6 10" id="KW-0175">Coiled coil</keyword>
<feature type="region of interest" description="Disordered" evidence="11">
    <location>
        <begin position="175"/>
        <end position="205"/>
    </location>
</feature>
<dbReference type="PANTHER" id="PTHR47969">
    <property type="entry name" value="CHROMOSOME-ASSOCIATED KINESIN KIF4A-RELATED"/>
    <property type="match status" value="1"/>
</dbReference>
<evidence type="ECO:0000256" key="4">
    <source>
        <dbReference type="ARBA" id="ARBA00022741"/>
    </source>
</evidence>
<feature type="coiled-coil region" evidence="10">
    <location>
        <begin position="253"/>
        <end position="389"/>
    </location>
</feature>
<dbReference type="InterPro" id="IPR001752">
    <property type="entry name" value="Kinesin_motor_dom"/>
</dbReference>
<feature type="non-terminal residue" evidence="13">
    <location>
        <position position="1"/>
    </location>
</feature>
<evidence type="ECO:0000256" key="11">
    <source>
        <dbReference type="SAM" id="MobiDB-lite"/>
    </source>
</evidence>
<dbReference type="InterPro" id="IPR027417">
    <property type="entry name" value="P-loop_NTPase"/>
</dbReference>
<evidence type="ECO:0000259" key="12">
    <source>
        <dbReference type="PROSITE" id="PS50067"/>
    </source>
</evidence>
<organism evidence="13 14">
    <name type="scientific">Cordylochernes scorpioides</name>
    <dbReference type="NCBI Taxonomy" id="51811"/>
    <lineage>
        <taxon>Eukaryota</taxon>
        <taxon>Metazoa</taxon>
        <taxon>Ecdysozoa</taxon>
        <taxon>Arthropoda</taxon>
        <taxon>Chelicerata</taxon>
        <taxon>Arachnida</taxon>
        <taxon>Pseudoscorpiones</taxon>
        <taxon>Cheliferoidea</taxon>
        <taxon>Chernetidae</taxon>
        <taxon>Cordylochernes</taxon>
    </lineage>
</organism>
<protein>
    <submittedName>
        <fullName evidence="13">KIF3A</fullName>
    </submittedName>
</protein>
<dbReference type="PANTHER" id="PTHR47969:SF21">
    <property type="entry name" value="KINESIN-LIKE PROTEIN"/>
    <property type="match status" value="1"/>
</dbReference>
<evidence type="ECO:0000256" key="3">
    <source>
        <dbReference type="ARBA" id="ARBA00022701"/>
    </source>
</evidence>
<dbReference type="Gene3D" id="3.40.850.10">
    <property type="entry name" value="Kinesin motor domain"/>
    <property type="match status" value="1"/>
</dbReference>
<keyword evidence="3" id="KW-0493">Microtubule</keyword>
<reference evidence="13 14" key="1">
    <citation type="submission" date="2022-01" db="EMBL/GenBank/DDBJ databases">
        <title>A chromosomal length assembly of Cordylochernes scorpioides.</title>
        <authorList>
            <person name="Zeh D."/>
            <person name="Zeh J."/>
        </authorList>
    </citation>
    <scope>NUCLEOTIDE SEQUENCE [LARGE SCALE GENOMIC DNA]</scope>
    <source>
        <strain evidence="13">IN4F17</strain>
        <tissue evidence="13">Whole Body</tissue>
    </source>
</reference>
<evidence type="ECO:0000256" key="10">
    <source>
        <dbReference type="SAM" id="Coils"/>
    </source>
</evidence>
<dbReference type="Proteomes" id="UP001235939">
    <property type="component" value="Chromosome 01"/>
</dbReference>